<dbReference type="AlphaFoldDB" id="A0A2Z6MN30"/>
<keyword evidence="4" id="KW-0804">Transcription</keyword>
<dbReference type="OrthoDB" id="1868004at2759"/>
<keyword evidence="5" id="KW-0539">Nucleus</keyword>
<dbReference type="GO" id="GO:0006357">
    <property type="term" value="P:regulation of transcription by RNA polymerase II"/>
    <property type="evidence" value="ECO:0007669"/>
    <property type="project" value="TreeGrafter"/>
</dbReference>
<comment type="similarity">
    <text evidence="2">Belongs to the Mediator complex subunit 27 family.</text>
</comment>
<name>A0A2Z6MN30_TRISU</name>
<proteinExistence type="inferred from homology"/>
<dbReference type="PANTHER" id="PTHR13130:SF4">
    <property type="entry name" value="MEDIATOR OF RNA POLYMERASE II TRANSCRIPTION SUBUNIT 27"/>
    <property type="match status" value="1"/>
</dbReference>
<comment type="subcellular location">
    <subcellularLocation>
        <location evidence="1">Nucleus</location>
    </subcellularLocation>
</comment>
<evidence type="ECO:0000256" key="4">
    <source>
        <dbReference type="ARBA" id="ARBA00023163"/>
    </source>
</evidence>
<keyword evidence="3" id="KW-0805">Transcription regulation</keyword>
<evidence type="ECO:0000256" key="5">
    <source>
        <dbReference type="ARBA" id="ARBA00023242"/>
    </source>
</evidence>
<reference evidence="8" key="1">
    <citation type="journal article" date="2017" name="Front. Plant Sci.">
        <title>Climate Clever Clovers: New Paradigm to Reduce the Environmental Footprint of Ruminants by Breeding Low Methanogenic Forages Utilizing Haplotype Variation.</title>
        <authorList>
            <person name="Kaur P."/>
            <person name="Appels R."/>
            <person name="Bayer P.E."/>
            <person name="Keeble-Gagnere G."/>
            <person name="Wang J."/>
            <person name="Hirakawa H."/>
            <person name="Shirasawa K."/>
            <person name="Vercoe P."/>
            <person name="Stefanova K."/>
            <person name="Durmic Z."/>
            <person name="Nichols P."/>
            <person name="Revell C."/>
            <person name="Isobe S.N."/>
            <person name="Edwards D."/>
            <person name="Erskine W."/>
        </authorList>
    </citation>
    <scope>NUCLEOTIDE SEQUENCE [LARGE SCALE GENOMIC DNA]</scope>
    <source>
        <strain evidence="8">cv. Daliak</strain>
    </source>
</reference>
<feature type="non-terminal residue" evidence="7">
    <location>
        <position position="1"/>
    </location>
</feature>
<keyword evidence="8" id="KW-1185">Reference proteome</keyword>
<dbReference type="Pfam" id="PF11571">
    <property type="entry name" value="Med27"/>
    <property type="match status" value="1"/>
</dbReference>
<evidence type="ECO:0000256" key="6">
    <source>
        <dbReference type="SAM" id="MobiDB-lite"/>
    </source>
</evidence>
<feature type="region of interest" description="Disordered" evidence="6">
    <location>
        <begin position="179"/>
        <end position="200"/>
    </location>
</feature>
<evidence type="ECO:0000313" key="8">
    <source>
        <dbReference type="Proteomes" id="UP000242715"/>
    </source>
</evidence>
<evidence type="ECO:0008006" key="9">
    <source>
        <dbReference type="Google" id="ProtNLM"/>
    </source>
</evidence>
<dbReference type="InterPro" id="IPR021627">
    <property type="entry name" value="Mediator_Med27"/>
</dbReference>
<organism evidence="7 8">
    <name type="scientific">Trifolium subterraneum</name>
    <name type="common">Subterranean clover</name>
    <dbReference type="NCBI Taxonomy" id="3900"/>
    <lineage>
        <taxon>Eukaryota</taxon>
        <taxon>Viridiplantae</taxon>
        <taxon>Streptophyta</taxon>
        <taxon>Embryophyta</taxon>
        <taxon>Tracheophyta</taxon>
        <taxon>Spermatophyta</taxon>
        <taxon>Magnoliopsida</taxon>
        <taxon>eudicotyledons</taxon>
        <taxon>Gunneridae</taxon>
        <taxon>Pentapetalae</taxon>
        <taxon>rosids</taxon>
        <taxon>fabids</taxon>
        <taxon>Fabales</taxon>
        <taxon>Fabaceae</taxon>
        <taxon>Papilionoideae</taxon>
        <taxon>50 kb inversion clade</taxon>
        <taxon>NPAAA clade</taxon>
        <taxon>Hologalegina</taxon>
        <taxon>IRL clade</taxon>
        <taxon>Trifolieae</taxon>
        <taxon>Trifolium</taxon>
    </lineage>
</organism>
<evidence type="ECO:0000256" key="3">
    <source>
        <dbReference type="ARBA" id="ARBA00023015"/>
    </source>
</evidence>
<dbReference type="GO" id="GO:0016592">
    <property type="term" value="C:mediator complex"/>
    <property type="evidence" value="ECO:0007669"/>
    <property type="project" value="InterPro"/>
</dbReference>
<gene>
    <name evidence="7" type="ORF">TSUD_340500</name>
</gene>
<dbReference type="PANTHER" id="PTHR13130">
    <property type="entry name" value="34 KDA TRANSCRIPTIONAL CO-ACTIVATOR-RELATED"/>
    <property type="match status" value="1"/>
</dbReference>
<evidence type="ECO:0000256" key="2">
    <source>
        <dbReference type="ARBA" id="ARBA00008048"/>
    </source>
</evidence>
<dbReference type="Proteomes" id="UP000242715">
    <property type="component" value="Unassembled WGS sequence"/>
</dbReference>
<evidence type="ECO:0000313" key="7">
    <source>
        <dbReference type="EMBL" id="GAU17506.1"/>
    </source>
</evidence>
<evidence type="ECO:0000256" key="1">
    <source>
        <dbReference type="ARBA" id="ARBA00004123"/>
    </source>
</evidence>
<dbReference type="EMBL" id="DF973172">
    <property type="protein sequence ID" value="GAU17506.1"/>
    <property type="molecule type" value="Genomic_DNA"/>
</dbReference>
<dbReference type="GO" id="GO:0003713">
    <property type="term" value="F:transcription coactivator activity"/>
    <property type="evidence" value="ECO:0007669"/>
    <property type="project" value="TreeGrafter"/>
</dbReference>
<accession>A0A2Z6MN30</accession>
<sequence>SASHGGNFLRIGADRLLEALFIAANLPHQGNKPLEVFLKENACMHQHFQQLRSLGKELEEDGILSEPARSRKDLWGLHMPLVCPDGAVVDYAWKRQLASQAGASAVDRTRRFFPHLDDGIETNESGSKKQCGSEEVAFEPKEVMSFLRTLPDVLKSLEKEVPNVKISTFERLDWLKSGSTLTSSNESSKEHNYRGSNKRRLGSMGMVAPEKVAVIELLFPSIFRADVSLHPAGSTDPDAVAFFFPDESGSYVHARGFSAHHVYRHITEYAMIALQYFLGNQAETSLYSLLHWICSYRTLFSRSCRNCSKLLAMDKQSNLLLPPVHRHYWEFTFSKLLSTISSKDQNSDNTVAYHIGCLSKEV</sequence>
<protein>
    <recommendedName>
        <fullName evidence="9">Mediator of RNA polymerase II transcription subunit 27</fullName>
    </recommendedName>
</protein>